<feature type="region of interest" description="Disordered" evidence="2">
    <location>
        <begin position="13"/>
        <end position="35"/>
    </location>
</feature>
<dbReference type="PANTHER" id="PTHR47623:SF1">
    <property type="entry name" value="OS09G0287300 PROTEIN"/>
    <property type="match status" value="1"/>
</dbReference>
<dbReference type="RefSeq" id="WP_145191642.1">
    <property type="nucleotide sequence ID" value="NZ_CP036290.1"/>
</dbReference>
<keyword evidence="3" id="KW-0413">Isomerase</keyword>
<dbReference type="InterPro" id="IPR013078">
    <property type="entry name" value="His_Pase_superF_clade-1"/>
</dbReference>
<dbReference type="SUPFAM" id="SSF53254">
    <property type="entry name" value="Phosphoglycerate mutase-like"/>
    <property type="match status" value="1"/>
</dbReference>
<evidence type="ECO:0000313" key="3">
    <source>
        <dbReference type="EMBL" id="QDU86433.1"/>
    </source>
</evidence>
<feature type="binding site" evidence="1">
    <location>
        <position position="59"/>
    </location>
    <ligand>
        <name>substrate</name>
    </ligand>
</feature>
<protein>
    <submittedName>
        <fullName evidence="3">2,3-bisphosphoglycerate-dependent phosphoglycerate mutase</fullName>
        <ecNumber evidence="3">5.4.2.11</ecNumber>
    </submittedName>
</protein>
<dbReference type="InterPro" id="IPR029033">
    <property type="entry name" value="His_PPase_superfam"/>
</dbReference>
<dbReference type="Proteomes" id="UP000319342">
    <property type="component" value="Chromosome"/>
</dbReference>
<dbReference type="EMBL" id="CP036290">
    <property type="protein sequence ID" value="QDU86433.1"/>
    <property type="molecule type" value="Genomic_DNA"/>
</dbReference>
<name>A0A518D4N3_9BACT</name>
<evidence type="ECO:0000256" key="1">
    <source>
        <dbReference type="PIRSR" id="PIRSR613078-2"/>
    </source>
</evidence>
<gene>
    <name evidence="3" type="primary">gpmA</name>
    <name evidence="3" type="ORF">Pla163_35840</name>
</gene>
<sequence length="164" mass="17962">MTHRLVLMRHAKSSWAEPGQTDHARPLNERGRRDAPRVASRLVELGWTPDAVWSSDAARTRETFDLMLGAFDPAPQVTFDRDLYLGDLGSIRGAAVQWQSTWRTVLVLGHNPGLEDAAGELSGEPIGLTTTNAVLLERGDDGGDWADALLGGWRLAGILRPKEL</sequence>
<accession>A0A518D4N3</accession>
<dbReference type="Pfam" id="PF00300">
    <property type="entry name" value="His_Phos_1"/>
    <property type="match status" value="1"/>
</dbReference>
<dbReference type="SMART" id="SM00855">
    <property type="entry name" value="PGAM"/>
    <property type="match status" value="1"/>
</dbReference>
<evidence type="ECO:0000256" key="2">
    <source>
        <dbReference type="SAM" id="MobiDB-lite"/>
    </source>
</evidence>
<dbReference type="OrthoDB" id="9781415at2"/>
<keyword evidence="4" id="KW-1185">Reference proteome</keyword>
<dbReference type="PANTHER" id="PTHR47623">
    <property type="entry name" value="OS09G0287300 PROTEIN"/>
    <property type="match status" value="1"/>
</dbReference>
<dbReference type="Gene3D" id="3.40.50.1240">
    <property type="entry name" value="Phosphoglycerate mutase-like"/>
    <property type="match status" value="1"/>
</dbReference>
<dbReference type="EC" id="5.4.2.11" evidence="3"/>
<organism evidence="3 4">
    <name type="scientific">Rohdeia mirabilis</name>
    <dbReference type="NCBI Taxonomy" id="2528008"/>
    <lineage>
        <taxon>Bacteria</taxon>
        <taxon>Pseudomonadati</taxon>
        <taxon>Planctomycetota</taxon>
        <taxon>Planctomycetia</taxon>
        <taxon>Planctomycetia incertae sedis</taxon>
        <taxon>Rohdeia</taxon>
    </lineage>
</organism>
<proteinExistence type="predicted"/>
<reference evidence="3 4" key="1">
    <citation type="submission" date="2019-02" db="EMBL/GenBank/DDBJ databases">
        <title>Deep-cultivation of Planctomycetes and their phenomic and genomic characterization uncovers novel biology.</title>
        <authorList>
            <person name="Wiegand S."/>
            <person name="Jogler M."/>
            <person name="Boedeker C."/>
            <person name="Pinto D."/>
            <person name="Vollmers J."/>
            <person name="Rivas-Marin E."/>
            <person name="Kohn T."/>
            <person name="Peeters S.H."/>
            <person name="Heuer A."/>
            <person name="Rast P."/>
            <person name="Oberbeckmann S."/>
            <person name="Bunk B."/>
            <person name="Jeske O."/>
            <person name="Meyerdierks A."/>
            <person name="Storesund J.E."/>
            <person name="Kallscheuer N."/>
            <person name="Luecker S."/>
            <person name="Lage O.M."/>
            <person name="Pohl T."/>
            <person name="Merkel B.J."/>
            <person name="Hornburger P."/>
            <person name="Mueller R.-W."/>
            <person name="Bruemmer F."/>
            <person name="Labrenz M."/>
            <person name="Spormann A.M."/>
            <person name="Op den Camp H."/>
            <person name="Overmann J."/>
            <person name="Amann R."/>
            <person name="Jetten M.S.M."/>
            <person name="Mascher T."/>
            <person name="Medema M.H."/>
            <person name="Devos D.P."/>
            <person name="Kaster A.-K."/>
            <person name="Ovreas L."/>
            <person name="Rohde M."/>
            <person name="Galperin M.Y."/>
            <person name="Jogler C."/>
        </authorList>
    </citation>
    <scope>NUCLEOTIDE SEQUENCE [LARGE SCALE GENOMIC DNA]</scope>
    <source>
        <strain evidence="3 4">Pla163</strain>
    </source>
</reference>
<evidence type="ECO:0000313" key="4">
    <source>
        <dbReference type="Proteomes" id="UP000319342"/>
    </source>
</evidence>
<feature type="compositionally biased region" description="Basic and acidic residues" evidence="2">
    <location>
        <begin position="20"/>
        <end position="35"/>
    </location>
</feature>
<dbReference type="CDD" id="cd07067">
    <property type="entry name" value="HP_PGM_like"/>
    <property type="match status" value="1"/>
</dbReference>
<dbReference type="GO" id="GO:0004619">
    <property type="term" value="F:phosphoglycerate mutase activity"/>
    <property type="evidence" value="ECO:0007669"/>
    <property type="project" value="UniProtKB-EC"/>
</dbReference>
<dbReference type="AlphaFoldDB" id="A0A518D4N3"/>